<feature type="transmembrane region" description="Helical" evidence="1">
    <location>
        <begin position="52"/>
        <end position="71"/>
    </location>
</feature>
<feature type="transmembrane region" description="Helical" evidence="1">
    <location>
        <begin position="20"/>
        <end position="40"/>
    </location>
</feature>
<proteinExistence type="predicted"/>
<gene>
    <name evidence="2" type="ORF">IAC47_04645</name>
</gene>
<evidence type="ECO:0000313" key="2">
    <source>
        <dbReference type="EMBL" id="HIW87547.1"/>
    </source>
</evidence>
<name>A0A9D1RJ13_9BACT</name>
<dbReference type="AlphaFoldDB" id="A0A9D1RJ13"/>
<comment type="caution">
    <text evidence="2">The sequence shown here is derived from an EMBL/GenBank/DDBJ whole genome shotgun (WGS) entry which is preliminary data.</text>
</comment>
<evidence type="ECO:0000256" key="1">
    <source>
        <dbReference type="SAM" id="Phobius"/>
    </source>
</evidence>
<sequence length="117" mass="13218">MFGILVFVVFSFPGQSFSLIAWSFAIVIFITVPLLSFLFGRILSTKEIRFELLFLLNVLIATIGTIATVNGKTAVEGSNYMDFKSLAFFVLLVIVGAFTGFFIYRMKIKNRFNSKTY</sequence>
<dbReference type="Proteomes" id="UP000824267">
    <property type="component" value="Unassembled WGS sequence"/>
</dbReference>
<accession>A0A9D1RJ13</accession>
<organism evidence="2 3">
    <name type="scientific">Candidatus Onthomorpha intestinigallinarum</name>
    <dbReference type="NCBI Taxonomy" id="2840880"/>
    <lineage>
        <taxon>Bacteria</taxon>
        <taxon>Pseudomonadati</taxon>
        <taxon>Bacteroidota</taxon>
        <taxon>Bacteroidia</taxon>
        <taxon>Bacteroidales</taxon>
        <taxon>Candidatus Onthomorpha</taxon>
    </lineage>
</organism>
<reference evidence="2" key="2">
    <citation type="submission" date="2021-04" db="EMBL/GenBank/DDBJ databases">
        <authorList>
            <person name="Gilroy R."/>
        </authorList>
    </citation>
    <scope>NUCLEOTIDE SEQUENCE</scope>
    <source>
        <strain evidence="2">Gambia16-930</strain>
    </source>
</reference>
<reference evidence="2" key="1">
    <citation type="journal article" date="2021" name="PeerJ">
        <title>Extensive microbial diversity within the chicken gut microbiome revealed by metagenomics and culture.</title>
        <authorList>
            <person name="Gilroy R."/>
            <person name="Ravi A."/>
            <person name="Getino M."/>
            <person name="Pursley I."/>
            <person name="Horton D.L."/>
            <person name="Alikhan N.F."/>
            <person name="Baker D."/>
            <person name="Gharbi K."/>
            <person name="Hall N."/>
            <person name="Watson M."/>
            <person name="Adriaenssens E.M."/>
            <person name="Foster-Nyarko E."/>
            <person name="Jarju S."/>
            <person name="Secka A."/>
            <person name="Antonio M."/>
            <person name="Oren A."/>
            <person name="Chaudhuri R.R."/>
            <person name="La Ragione R."/>
            <person name="Hildebrand F."/>
            <person name="Pallen M.J."/>
        </authorList>
    </citation>
    <scope>NUCLEOTIDE SEQUENCE</scope>
    <source>
        <strain evidence="2">Gambia16-930</strain>
    </source>
</reference>
<dbReference type="EMBL" id="DXGG01000147">
    <property type="protein sequence ID" value="HIW87547.1"/>
    <property type="molecule type" value="Genomic_DNA"/>
</dbReference>
<protein>
    <submittedName>
        <fullName evidence="2">Uncharacterized protein</fullName>
    </submittedName>
</protein>
<keyword evidence="1" id="KW-0472">Membrane</keyword>
<keyword evidence="1" id="KW-1133">Transmembrane helix</keyword>
<evidence type="ECO:0000313" key="3">
    <source>
        <dbReference type="Proteomes" id="UP000824267"/>
    </source>
</evidence>
<keyword evidence="1" id="KW-0812">Transmembrane</keyword>
<feature type="transmembrane region" description="Helical" evidence="1">
    <location>
        <begin position="83"/>
        <end position="104"/>
    </location>
</feature>